<feature type="active site" description="Tele-phosphohistidine intermediate" evidence="2">
    <location>
        <position position="12"/>
    </location>
</feature>
<feature type="active site" description="Proton donor/acceptor" evidence="2">
    <location>
        <position position="88"/>
    </location>
</feature>
<proteinExistence type="predicted"/>
<dbReference type="GO" id="GO:0004331">
    <property type="term" value="F:fructose-2,6-bisphosphate 2-phosphatase activity"/>
    <property type="evidence" value="ECO:0007669"/>
    <property type="project" value="TreeGrafter"/>
</dbReference>
<reference evidence="4 5" key="1">
    <citation type="submission" date="2018-09" db="EMBL/GenBank/DDBJ databases">
        <title>Murine metabolic-syndrome-specific gut microbial biobank.</title>
        <authorList>
            <person name="Liu C."/>
        </authorList>
    </citation>
    <scope>NUCLEOTIDE SEQUENCE [LARGE SCALE GENOMIC DNA]</scope>
    <source>
        <strain evidence="4 5">0.1xD8-82</strain>
    </source>
</reference>
<evidence type="ECO:0000256" key="2">
    <source>
        <dbReference type="PIRSR" id="PIRSR613078-1"/>
    </source>
</evidence>
<gene>
    <name evidence="4" type="ORF">D7V94_03640</name>
</gene>
<dbReference type="GO" id="GO:0043456">
    <property type="term" value="P:regulation of pentose-phosphate shunt"/>
    <property type="evidence" value="ECO:0007669"/>
    <property type="project" value="TreeGrafter"/>
</dbReference>
<dbReference type="PROSITE" id="PS00175">
    <property type="entry name" value="PG_MUTASE"/>
    <property type="match status" value="1"/>
</dbReference>
<evidence type="ECO:0000313" key="4">
    <source>
        <dbReference type="EMBL" id="RKI93093.1"/>
    </source>
</evidence>
<dbReference type="AlphaFoldDB" id="A0A3A9AZX9"/>
<dbReference type="InterPro" id="IPR051695">
    <property type="entry name" value="Phosphoglycerate_Mutase"/>
</dbReference>
<keyword evidence="1" id="KW-0378">Hydrolase</keyword>
<dbReference type="InterPro" id="IPR029033">
    <property type="entry name" value="His_PPase_superfam"/>
</dbReference>
<dbReference type="GO" id="GO:0045820">
    <property type="term" value="P:negative regulation of glycolytic process"/>
    <property type="evidence" value="ECO:0007669"/>
    <property type="project" value="TreeGrafter"/>
</dbReference>
<accession>A0A3A9AZX9</accession>
<keyword evidence="5" id="KW-1185">Reference proteome</keyword>
<dbReference type="Proteomes" id="UP000280696">
    <property type="component" value="Unassembled WGS sequence"/>
</dbReference>
<feature type="binding site" evidence="3">
    <location>
        <position position="61"/>
    </location>
    <ligand>
        <name>substrate</name>
    </ligand>
</feature>
<dbReference type="Gene3D" id="3.40.50.1240">
    <property type="entry name" value="Phosphoglycerate mutase-like"/>
    <property type="match status" value="1"/>
</dbReference>
<evidence type="ECO:0000256" key="1">
    <source>
        <dbReference type="ARBA" id="ARBA00022801"/>
    </source>
</evidence>
<dbReference type="PANTHER" id="PTHR46517:SF1">
    <property type="entry name" value="FRUCTOSE-2,6-BISPHOSPHATASE TIGAR"/>
    <property type="match status" value="1"/>
</dbReference>
<dbReference type="EMBL" id="RAYQ01000003">
    <property type="protein sequence ID" value="RKI93093.1"/>
    <property type="molecule type" value="Genomic_DNA"/>
</dbReference>
<evidence type="ECO:0000313" key="5">
    <source>
        <dbReference type="Proteomes" id="UP000280696"/>
    </source>
</evidence>
<sequence length="218" mass="23826">MTSMVRFYIARHGQTLLNSLDRAQGWADSPLTEAGKQMAADIGQKLKGIDFDAVYTSDMLRAVQTAEMILEAGGKGGVPIEKDARLREWCLGCMEAENNAVFIKNVSDWLGGIASFAELNQRLPDVAAAIYEHDTTGMAEPFQTIESRLKSVFADAVQKDGMQGSTDILIVTHAFAIKTIFHLFAPEQLSGLGKVKNASVSRLIFENGIFSLEPDIQL</sequence>
<dbReference type="GO" id="GO:0005829">
    <property type="term" value="C:cytosol"/>
    <property type="evidence" value="ECO:0007669"/>
    <property type="project" value="TreeGrafter"/>
</dbReference>
<comment type="caution">
    <text evidence="4">The sequence shown here is derived from an EMBL/GenBank/DDBJ whole genome shotgun (WGS) entry which is preliminary data.</text>
</comment>
<organism evidence="4 5">
    <name type="scientific">Parablautia intestinalis</name>
    <dbReference type="NCBI Taxonomy" id="2320100"/>
    <lineage>
        <taxon>Bacteria</taxon>
        <taxon>Bacillati</taxon>
        <taxon>Bacillota</taxon>
        <taxon>Clostridia</taxon>
        <taxon>Lachnospirales</taxon>
        <taxon>Lachnospiraceae</taxon>
        <taxon>Parablautia</taxon>
    </lineage>
</organism>
<dbReference type="PANTHER" id="PTHR46517">
    <property type="entry name" value="FRUCTOSE-2,6-BISPHOSPHATASE TIGAR"/>
    <property type="match status" value="1"/>
</dbReference>
<feature type="binding site" evidence="3">
    <location>
        <begin position="11"/>
        <end position="18"/>
    </location>
    <ligand>
        <name>substrate</name>
    </ligand>
</feature>
<dbReference type="CDD" id="cd07067">
    <property type="entry name" value="HP_PGM_like"/>
    <property type="match status" value="1"/>
</dbReference>
<dbReference type="SMART" id="SM00855">
    <property type="entry name" value="PGAM"/>
    <property type="match status" value="1"/>
</dbReference>
<dbReference type="OrthoDB" id="9781415at2"/>
<dbReference type="InterPro" id="IPR001345">
    <property type="entry name" value="PG/BPGM_mutase_AS"/>
</dbReference>
<protein>
    <submittedName>
        <fullName evidence="4">Histidine phosphatase family protein</fullName>
    </submittedName>
</protein>
<name>A0A3A9AZX9_9FIRM</name>
<dbReference type="InterPro" id="IPR013078">
    <property type="entry name" value="His_Pase_superF_clade-1"/>
</dbReference>
<dbReference type="Pfam" id="PF00300">
    <property type="entry name" value="His_Phos_1"/>
    <property type="match status" value="1"/>
</dbReference>
<evidence type="ECO:0000256" key="3">
    <source>
        <dbReference type="PIRSR" id="PIRSR613078-2"/>
    </source>
</evidence>
<dbReference type="SUPFAM" id="SSF53254">
    <property type="entry name" value="Phosphoglycerate mutase-like"/>
    <property type="match status" value="1"/>
</dbReference>